<reference evidence="3 4" key="1">
    <citation type="submission" date="2014-05" db="EMBL/GenBank/DDBJ databases">
        <authorList>
            <person name="Bishop-Lilly K.A."/>
            <person name="Broomall S.M."/>
            <person name="Chain P.S."/>
            <person name="Chertkov O."/>
            <person name="Coyne S.R."/>
            <person name="Daligault H.E."/>
            <person name="Davenport K.W."/>
            <person name="Erkkila T."/>
            <person name="Frey K.G."/>
            <person name="Gibbons H.S."/>
            <person name="Gu W."/>
            <person name="Jaissle J."/>
            <person name="Johnson S.L."/>
            <person name="Koroleva G.I."/>
            <person name="Ladner J.T."/>
            <person name="Lo C.-C."/>
            <person name="Minogue T.D."/>
            <person name="Munk C."/>
            <person name="Palacios G.F."/>
            <person name="Redden C.L."/>
            <person name="Rosenzweig C.N."/>
            <person name="Scholz M.B."/>
            <person name="Teshima H."/>
            <person name="Xu Y."/>
        </authorList>
    </citation>
    <scope>NUCLEOTIDE SEQUENCE [LARGE SCALE GENOMIC DNA]</scope>
    <source>
        <strain evidence="3 4">DDS 22E-1</strain>
    </source>
</reference>
<accession>A0AAN0VRF2</accession>
<dbReference type="KEGG" id="bcen:DM39_5580"/>
<dbReference type="Proteomes" id="UP000029413">
    <property type="component" value="Chromosome 2"/>
</dbReference>
<evidence type="ECO:0000313" key="3">
    <source>
        <dbReference type="EMBL" id="AIO36800.1"/>
    </source>
</evidence>
<dbReference type="EMBL" id="CP007784">
    <property type="protein sequence ID" value="AIO36800.1"/>
    <property type="molecule type" value="Genomic_DNA"/>
</dbReference>
<name>A0AAN0VRF2_9BURK</name>
<feature type="chain" id="PRO_5043045792" evidence="2">
    <location>
        <begin position="22"/>
        <end position="244"/>
    </location>
</feature>
<gene>
    <name evidence="3" type="ORF">DM39_5580</name>
</gene>
<evidence type="ECO:0000256" key="2">
    <source>
        <dbReference type="SAM" id="SignalP"/>
    </source>
</evidence>
<keyword evidence="2" id="KW-0732">Signal</keyword>
<proteinExistence type="predicted"/>
<evidence type="ECO:0000313" key="4">
    <source>
        <dbReference type="Proteomes" id="UP000029413"/>
    </source>
</evidence>
<protein>
    <submittedName>
        <fullName evidence="3">Uncharacterized protein</fullName>
    </submittedName>
</protein>
<evidence type="ECO:0000256" key="1">
    <source>
        <dbReference type="SAM" id="MobiDB-lite"/>
    </source>
</evidence>
<feature type="signal peptide" evidence="2">
    <location>
        <begin position="1"/>
        <end position="21"/>
    </location>
</feature>
<sequence>MKHRETSAALISALASVSALAQGVKPSEMTSGPQIQRLQQQQLEAVKELNPSPNVLTPTGEKPADTSIANLPLDTPCFPIQAVGRASGSYAGVNEQAGIQAGDGGFDIKVGGNTDLKGAYIASTATQDKNQLTTGTLTFSDIQNRSEHEANSVEISAGGGAGNGGNSYATHGPQSGKNTGGALPLFVSESDSSSATTKTGDSEFGGQGSRLPGFVRKADAWCGGGCDGDCGRCANRGDARCADI</sequence>
<dbReference type="AlphaFoldDB" id="A0AAN0VRF2"/>
<feature type="compositionally biased region" description="Polar residues" evidence="1">
    <location>
        <begin position="189"/>
        <end position="199"/>
    </location>
</feature>
<feature type="region of interest" description="Disordered" evidence="1">
    <location>
        <begin position="157"/>
        <end position="210"/>
    </location>
</feature>
<feature type="compositionally biased region" description="Polar residues" evidence="1">
    <location>
        <begin position="168"/>
        <end position="177"/>
    </location>
</feature>
<organism evidence="3 4">
    <name type="scientific">Burkholderia cenocepacia</name>
    <dbReference type="NCBI Taxonomy" id="95486"/>
    <lineage>
        <taxon>Bacteria</taxon>
        <taxon>Pseudomonadati</taxon>
        <taxon>Pseudomonadota</taxon>
        <taxon>Betaproteobacteria</taxon>
        <taxon>Burkholderiales</taxon>
        <taxon>Burkholderiaceae</taxon>
        <taxon>Burkholderia</taxon>
        <taxon>Burkholderia cepacia complex</taxon>
    </lineage>
</organism>
<keyword evidence="4" id="KW-1185">Reference proteome</keyword>